<dbReference type="GO" id="GO:0004373">
    <property type="term" value="F:alpha-1,4-glucan glucosyltransferase (UDP-glucose donor) activity"/>
    <property type="evidence" value="ECO:0007669"/>
    <property type="project" value="InterPro"/>
</dbReference>
<dbReference type="GO" id="GO:0005978">
    <property type="term" value="P:glycogen biosynthetic process"/>
    <property type="evidence" value="ECO:0007669"/>
    <property type="project" value="UniProtKB-UniRule"/>
</dbReference>
<dbReference type="Proteomes" id="UP000053937">
    <property type="component" value="Unassembled WGS sequence"/>
</dbReference>
<evidence type="ECO:0000313" key="11">
    <source>
        <dbReference type="EMBL" id="KUL33088.1"/>
    </source>
</evidence>
<evidence type="ECO:0000259" key="9">
    <source>
        <dbReference type="Pfam" id="PF00534"/>
    </source>
</evidence>
<evidence type="ECO:0000313" key="12">
    <source>
        <dbReference type="Proteomes" id="UP000053937"/>
    </source>
</evidence>
<dbReference type="SUPFAM" id="SSF53756">
    <property type="entry name" value="UDP-Glycosyltransferase/glycogen phosphorylase"/>
    <property type="match status" value="1"/>
</dbReference>
<dbReference type="Gene3D" id="3.40.50.2000">
    <property type="entry name" value="Glycogen Phosphorylase B"/>
    <property type="match status" value="2"/>
</dbReference>
<dbReference type="AlphaFoldDB" id="A0A101JU01"/>
<organism evidence="11 12">
    <name type="scientific">Chlorobium limicola</name>
    <dbReference type="NCBI Taxonomy" id="1092"/>
    <lineage>
        <taxon>Bacteria</taxon>
        <taxon>Pseudomonadati</taxon>
        <taxon>Chlorobiota</taxon>
        <taxon>Chlorobiia</taxon>
        <taxon>Chlorobiales</taxon>
        <taxon>Chlorobiaceae</taxon>
        <taxon>Chlorobium/Pelodictyon group</taxon>
        <taxon>Chlorobium</taxon>
    </lineage>
</organism>
<protein>
    <recommendedName>
        <fullName evidence="8">Glycogen synthase</fullName>
        <ecNumber evidence="8">2.4.1.21</ecNumber>
    </recommendedName>
    <alternativeName>
        <fullName evidence="8">Starch [bacterial glycogen] synthase</fullName>
    </alternativeName>
</protein>
<evidence type="ECO:0000256" key="2">
    <source>
        <dbReference type="ARBA" id="ARBA00002764"/>
    </source>
</evidence>
<accession>A0A101JU01</accession>
<feature type="domain" description="Starch synthase catalytic" evidence="10">
    <location>
        <begin position="7"/>
        <end position="238"/>
    </location>
</feature>
<dbReference type="Pfam" id="PF08323">
    <property type="entry name" value="Glyco_transf_5"/>
    <property type="match status" value="1"/>
</dbReference>
<dbReference type="HAMAP" id="MF_00484">
    <property type="entry name" value="Glycogen_synth"/>
    <property type="match status" value="1"/>
</dbReference>
<evidence type="ECO:0000256" key="3">
    <source>
        <dbReference type="ARBA" id="ARBA00004964"/>
    </source>
</evidence>
<dbReference type="PANTHER" id="PTHR45825:SF11">
    <property type="entry name" value="ALPHA AMYLASE DOMAIN-CONTAINING PROTEIN"/>
    <property type="match status" value="1"/>
</dbReference>
<dbReference type="CDD" id="cd03791">
    <property type="entry name" value="GT5_Glycogen_synthase_DULL1-like"/>
    <property type="match status" value="1"/>
</dbReference>
<dbReference type="InterPro" id="IPR011835">
    <property type="entry name" value="GS/SS"/>
</dbReference>
<dbReference type="Pfam" id="PF00534">
    <property type="entry name" value="Glycos_transf_1"/>
    <property type="match status" value="1"/>
</dbReference>
<dbReference type="EC" id="2.4.1.21" evidence="8"/>
<proteinExistence type="inferred from homology"/>
<dbReference type="InterPro" id="IPR013534">
    <property type="entry name" value="Starch_synth_cat_dom"/>
</dbReference>
<keyword evidence="12" id="KW-1185">Reference proteome</keyword>
<sequence length="489" mass="55289">MARRNFKVLYVSGEVSPFVRISALADFMASFPQALEEEGFEARIMMPKYGTINDRKFRLHDVLRLSDIEVNLRDKTELLHVKVTALPSSKIQTYFLYNEKYFKRNGLFTDIHNGGDLKGNTEKVIFFNVGVLETLQRLGWKPDIIHCHDWYAGLLPLLLKTVYASNSFFSDVKTVLTIHNVYRQGILPFKVFQKLLPEEVSSALYRAGDNVNMLYTGAEHADLLTTTSRRYADEIVGNGSDTYGLGPVVEERKSSFHGILNGIDTRQWNPSTDKLIKKRYATDRLEGKLDNKKALLDEAGLPFTEGRPLAGVIIGFDAFQGAELLKESLVKLVELDMQLIICGSGDKEYEKYFQDFAAEYPEQVSVRTDYADTLLHLAIAGFDMLLMPGRIESCGMLQLFAMSYGTIPVAYAGGGIVETIDEVTDKSGSGFLFYDYTADAFAGKVQEALDHYHDEERWLQLVLEAMGKDFSWKSSAGEYDQLYRKLLEE</sequence>
<dbReference type="RefSeq" id="WP_059138160.1">
    <property type="nucleotide sequence ID" value="NZ_LMBR01000003.1"/>
</dbReference>
<keyword evidence="7 8" id="KW-0320">Glycogen biosynthesis</keyword>
<evidence type="ECO:0000256" key="8">
    <source>
        <dbReference type="HAMAP-Rule" id="MF_00484"/>
    </source>
</evidence>
<keyword evidence="5 8" id="KW-0328">Glycosyltransferase</keyword>
<dbReference type="UniPathway" id="UPA00164"/>
<dbReference type="NCBIfam" id="NF010698">
    <property type="entry name" value="PRK14098.1"/>
    <property type="match status" value="1"/>
</dbReference>
<comment type="pathway">
    <text evidence="3 8">Glycan biosynthesis; glycogen biosynthesis.</text>
</comment>
<feature type="binding site" evidence="8">
    <location>
        <position position="20"/>
    </location>
    <ligand>
        <name>ADP-alpha-D-glucose</name>
        <dbReference type="ChEBI" id="CHEBI:57498"/>
    </ligand>
</feature>
<evidence type="ECO:0000259" key="10">
    <source>
        <dbReference type="Pfam" id="PF08323"/>
    </source>
</evidence>
<comment type="similarity">
    <text evidence="4 8">Belongs to the glycosyltransferase 1 family. Bacterial/plant glycogen synthase subfamily.</text>
</comment>
<evidence type="ECO:0000256" key="1">
    <source>
        <dbReference type="ARBA" id="ARBA00001478"/>
    </source>
</evidence>
<feature type="domain" description="Glycosyl transferase family 1" evidence="9">
    <location>
        <begin position="320"/>
        <end position="458"/>
    </location>
</feature>
<comment type="function">
    <text evidence="2 8">Synthesizes alpha-1,4-glucan chains using ADP-glucose.</text>
</comment>
<gene>
    <name evidence="8" type="primary">glgA</name>
    <name evidence="11" type="ORF">ASB62_00610</name>
</gene>
<evidence type="ECO:0000256" key="4">
    <source>
        <dbReference type="ARBA" id="ARBA00010281"/>
    </source>
</evidence>
<dbReference type="NCBIfam" id="TIGR02095">
    <property type="entry name" value="glgA"/>
    <property type="match status" value="1"/>
</dbReference>
<comment type="caution">
    <text evidence="11">The sequence shown here is derived from an EMBL/GenBank/DDBJ whole genome shotgun (WGS) entry which is preliminary data.</text>
</comment>
<dbReference type="PANTHER" id="PTHR45825">
    <property type="entry name" value="GRANULE-BOUND STARCH SYNTHASE 1, CHLOROPLASTIC/AMYLOPLASTIC"/>
    <property type="match status" value="1"/>
</dbReference>
<keyword evidence="6 8" id="KW-0808">Transferase</keyword>
<dbReference type="GO" id="GO:0009011">
    <property type="term" value="F:alpha-1,4-glucan glucosyltransferase (ADP-glucose donor) activity"/>
    <property type="evidence" value="ECO:0007669"/>
    <property type="project" value="UniProtKB-UniRule"/>
</dbReference>
<name>A0A101JU01_CHLLI</name>
<dbReference type="InterPro" id="IPR001296">
    <property type="entry name" value="Glyco_trans_1"/>
</dbReference>
<dbReference type="OrthoDB" id="9808590at2"/>
<reference evidence="11 12" key="1">
    <citation type="submission" date="2015-10" db="EMBL/GenBank/DDBJ databases">
        <title>Draft Genome Sequence of Chlorobium limicola strain Frasassi Growing under Artificial Lighting in the Frasassi Cave System.</title>
        <authorList>
            <person name="Mansor M."/>
            <person name="Macalady J."/>
        </authorList>
    </citation>
    <scope>NUCLEOTIDE SEQUENCE [LARGE SCALE GENOMIC DNA]</scope>
    <source>
        <strain evidence="11 12">Frasassi</strain>
    </source>
</reference>
<evidence type="ECO:0000256" key="5">
    <source>
        <dbReference type="ARBA" id="ARBA00022676"/>
    </source>
</evidence>
<comment type="catalytic activity">
    <reaction evidence="1 8">
        <text>[(1-&gt;4)-alpha-D-glucosyl](n) + ADP-alpha-D-glucose = [(1-&gt;4)-alpha-D-glucosyl](n+1) + ADP + H(+)</text>
        <dbReference type="Rhea" id="RHEA:18189"/>
        <dbReference type="Rhea" id="RHEA-COMP:9584"/>
        <dbReference type="Rhea" id="RHEA-COMP:9587"/>
        <dbReference type="ChEBI" id="CHEBI:15378"/>
        <dbReference type="ChEBI" id="CHEBI:15444"/>
        <dbReference type="ChEBI" id="CHEBI:57498"/>
        <dbReference type="ChEBI" id="CHEBI:456216"/>
        <dbReference type="EC" id="2.4.1.21"/>
    </reaction>
</comment>
<evidence type="ECO:0000256" key="7">
    <source>
        <dbReference type="ARBA" id="ARBA00023056"/>
    </source>
</evidence>
<dbReference type="EMBL" id="LMBR01000003">
    <property type="protein sequence ID" value="KUL33088.1"/>
    <property type="molecule type" value="Genomic_DNA"/>
</dbReference>
<evidence type="ECO:0000256" key="6">
    <source>
        <dbReference type="ARBA" id="ARBA00022679"/>
    </source>
</evidence>